<sequence length="251" mass="27521">MRAHLLTHLLGGAVLAGSLSSASGAAADHEALLRPVNVPPSADLHYILKARQKGLSLGGEAQVTWRAGEGKYSLVTETKAQIFGKILDSRSEGLIDNYGIAPLQFVEKRFHKEATTATFDRAAKTMSFSAGKEIYPLLGGEQDRSSAQWQLAALARAQPDKFIPGSEWHMFVAGRKEAQAWSFKVVKREKIVTGIGEVEAILLSKAPPPGDKDQTVDLWLAPAYDWYPVQLRYSDEDGEFIEQTVDKISKK</sequence>
<accession>A0AA48WGR5</accession>
<dbReference type="Proteomes" id="UP000662888">
    <property type="component" value="Chromosome"/>
</dbReference>
<proteinExistence type="predicted"/>
<dbReference type="EMBL" id="CP065053">
    <property type="protein sequence ID" value="QPI52077.1"/>
    <property type="molecule type" value="Genomic_DNA"/>
</dbReference>
<organism evidence="2 3">
    <name type="scientific">Massilia antarctica</name>
    <dbReference type="NCBI Taxonomy" id="2765360"/>
    <lineage>
        <taxon>Bacteria</taxon>
        <taxon>Pseudomonadati</taxon>
        <taxon>Pseudomonadota</taxon>
        <taxon>Betaproteobacteria</taxon>
        <taxon>Burkholderiales</taxon>
        <taxon>Oxalobacteraceae</taxon>
        <taxon>Telluria group</taxon>
        <taxon>Massilia</taxon>
    </lineage>
</organism>
<feature type="chain" id="PRO_5045114090" evidence="1">
    <location>
        <begin position="28"/>
        <end position="251"/>
    </location>
</feature>
<dbReference type="InterPro" id="IPR021457">
    <property type="entry name" value="DUF3108"/>
</dbReference>
<evidence type="ECO:0000313" key="2">
    <source>
        <dbReference type="EMBL" id="QPI52077.1"/>
    </source>
</evidence>
<evidence type="ECO:0000256" key="1">
    <source>
        <dbReference type="SAM" id="SignalP"/>
    </source>
</evidence>
<reference evidence="2 3" key="1">
    <citation type="submission" date="2020-11" db="EMBL/GenBank/DDBJ databases">
        <authorList>
            <person name="Sun Q."/>
        </authorList>
    </citation>
    <scope>NUCLEOTIDE SEQUENCE [LARGE SCALE GENOMIC DNA]</scope>
    <source>
        <strain evidence="2 3">P8398</strain>
    </source>
</reference>
<dbReference type="Pfam" id="PF11306">
    <property type="entry name" value="DUF3108"/>
    <property type="match status" value="1"/>
</dbReference>
<protein>
    <submittedName>
        <fullName evidence="2">DUF3108 domain-containing protein</fullName>
    </submittedName>
</protein>
<gene>
    <name evidence="2" type="ORF">IV454_11580</name>
</gene>
<keyword evidence="1" id="KW-0732">Signal</keyword>
<evidence type="ECO:0000313" key="3">
    <source>
        <dbReference type="Proteomes" id="UP000662888"/>
    </source>
</evidence>
<dbReference type="RefSeq" id="WP_206091577.1">
    <property type="nucleotide sequence ID" value="NZ_CP065053.1"/>
</dbReference>
<feature type="signal peptide" evidence="1">
    <location>
        <begin position="1"/>
        <end position="27"/>
    </location>
</feature>
<keyword evidence="3" id="KW-1185">Reference proteome</keyword>
<name>A0AA48WGR5_9BURK</name>